<dbReference type="EMBL" id="JAJSPL020000002">
    <property type="protein sequence ID" value="KAK7748870.1"/>
    <property type="molecule type" value="Genomic_DNA"/>
</dbReference>
<protein>
    <submittedName>
        <fullName evidence="2">Uncharacterized protein</fullName>
    </submittedName>
</protein>
<accession>A0AAN9ULY0</accession>
<dbReference type="AlphaFoldDB" id="A0AAN9ULY0"/>
<feature type="compositionally biased region" description="Basic and acidic residues" evidence="1">
    <location>
        <begin position="485"/>
        <end position="494"/>
    </location>
</feature>
<feature type="region of interest" description="Disordered" evidence="1">
    <location>
        <begin position="35"/>
        <end position="145"/>
    </location>
</feature>
<feature type="compositionally biased region" description="Polar residues" evidence="1">
    <location>
        <begin position="77"/>
        <end position="90"/>
    </location>
</feature>
<feature type="compositionally biased region" description="Acidic residues" evidence="1">
    <location>
        <begin position="239"/>
        <end position="249"/>
    </location>
</feature>
<evidence type="ECO:0000313" key="2">
    <source>
        <dbReference type="EMBL" id="KAK7748870.1"/>
    </source>
</evidence>
<reference evidence="2 3" key="1">
    <citation type="journal article" date="2023" name="PLoS ONE">
        <title>Cytospora paraplurivora sp. nov. isolated from orchards with fruit tree decline syndrome in Ontario, Canada.</title>
        <authorList>
            <person name="Ilyukhin E."/>
            <person name="Nguyen H.D.T."/>
            <person name="Castle A.J."/>
            <person name="Ellouze W."/>
        </authorList>
    </citation>
    <scope>NUCLEOTIDE SEQUENCE [LARGE SCALE GENOMIC DNA]</scope>
    <source>
        <strain evidence="2 3">FDS-564</strain>
    </source>
</reference>
<comment type="caution">
    <text evidence="2">The sequence shown here is derived from an EMBL/GenBank/DDBJ whole genome shotgun (WGS) entry which is preliminary data.</text>
</comment>
<feature type="region of interest" description="Disordered" evidence="1">
    <location>
        <begin position="238"/>
        <end position="364"/>
    </location>
</feature>
<feature type="compositionally biased region" description="Gly residues" evidence="1">
    <location>
        <begin position="120"/>
        <end position="132"/>
    </location>
</feature>
<feature type="compositionally biased region" description="Basic and acidic residues" evidence="1">
    <location>
        <begin position="425"/>
        <end position="442"/>
    </location>
</feature>
<evidence type="ECO:0000256" key="1">
    <source>
        <dbReference type="SAM" id="MobiDB-lite"/>
    </source>
</evidence>
<evidence type="ECO:0000313" key="3">
    <source>
        <dbReference type="Proteomes" id="UP001320245"/>
    </source>
</evidence>
<proteinExistence type="predicted"/>
<gene>
    <name evidence="2" type="ORF">SLS53_000894</name>
</gene>
<keyword evidence="3" id="KW-1185">Reference proteome</keyword>
<feature type="compositionally biased region" description="Acidic residues" evidence="1">
    <location>
        <begin position="498"/>
        <end position="507"/>
    </location>
</feature>
<name>A0AAN9ULY0_9PEZI</name>
<sequence length="528" mass="56882">MDALINLKDHCPDWARRLDELSGQIEQRQLDLAAFAAQQQQQHSGRSPNGRAGSKKSLRNRGSTESLRPNDEGEVPSTGTDTPGRTSPVHNKNAAHEARRTSVGSKGGVDKPHKSSSNGNGNGNGIANGNGNGLNSSHTASERQANEVVAVASARARANLRRTQLSRRRAAVAAESLLSADGATPSRYRSRNLVVVYYDSYVQSFFEELVKFVSASRNLMRKARMAARVAQIKRMAELEVPDDDNDDPDPLAAEPRLVVEGPARTVPLQPAPVALRPDTSNHGLGNTNGGGKEDGAVEKTKTKASSSDEKRDGHNGNGVPPAPNLTGQPYTRTSLFGNGNGNGNNNKPSSPTPRPTRPGMAGGYTSFSSLSFGFGGSHQPDIFDELDKVLEFVQSMCEHAAHQFLRDGDCADEIIKIKDRLNETRETADKEMERMLQQDRTHNNGALPKAKVEVEAVQSRSLRPQITRRDTLGSSIPTGEAEEPAAEKLEKQLADPDGPLEVDDGAGDDPPRFRSKSSTTTGPRRMGP</sequence>
<dbReference type="Proteomes" id="UP001320245">
    <property type="component" value="Unassembled WGS sequence"/>
</dbReference>
<organism evidence="2 3">
    <name type="scientific">Cytospora paraplurivora</name>
    <dbReference type="NCBI Taxonomy" id="2898453"/>
    <lineage>
        <taxon>Eukaryota</taxon>
        <taxon>Fungi</taxon>
        <taxon>Dikarya</taxon>
        <taxon>Ascomycota</taxon>
        <taxon>Pezizomycotina</taxon>
        <taxon>Sordariomycetes</taxon>
        <taxon>Sordariomycetidae</taxon>
        <taxon>Diaporthales</taxon>
        <taxon>Cytosporaceae</taxon>
        <taxon>Cytospora</taxon>
    </lineage>
</organism>
<feature type="compositionally biased region" description="Basic and acidic residues" evidence="1">
    <location>
        <begin position="291"/>
        <end position="314"/>
    </location>
</feature>
<feature type="compositionally biased region" description="Polar residues" evidence="1">
    <location>
        <begin position="325"/>
        <end position="336"/>
    </location>
</feature>
<feature type="region of interest" description="Disordered" evidence="1">
    <location>
        <begin position="425"/>
        <end position="528"/>
    </location>
</feature>